<organism evidence="1 2">
    <name type="scientific">Aspergillus keveii</name>
    <dbReference type="NCBI Taxonomy" id="714993"/>
    <lineage>
        <taxon>Eukaryota</taxon>
        <taxon>Fungi</taxon>
        <taxon>Dikarya</taxon>
        <taxon>Ascomycota</taxon>
        <taxon>Pezizomycotina</taxon>
        <taxon>Eurotiomycetes</taxon>
        <taxon>Eurotiomycetidae</taxon>
        <taxon>Eurotiales</taxon>
        <taxon>Aspergillaceae</taxon>
        <taxon>Aspergillus</taxon>
        <taxon>Aspergillus subgen. Nidulantes</taxon>
    </lineage>
</organism>
<keyword evidence="2" id="KW-1185">Reference proteome</keyword>
<protein>
    <submittedName>
        <fullName evidence="1">Uncharacterized protein</fullName>
    </submittedName>
</protein>
<comment type="caution">
    <text evidence="1">The sequence shown here is derived from an EMBL/GenBank/DDBJ whole genome shotgun (WGS) entry which is preliminary data.</text>
</comment>
<dbReference type="Proteomes" id="UP001610563">
    <property type="component" value="Unassembled WGS sequence"/>
</dbReference>
<gene>
    <name evidence="1" type="ORF">BJX66DRAFT_314928</name>
</gene>
<dbReference type="EMBL" id="JBFTWV010000145">
    <property type="protein sequence ID" value="KAL2785411.1"/>
    <property type="molecule type" value="Genomic_DNA"/>
</dbReference>
<name>A0ABR4FQ80_9EURO</name>
<evidence type="ECO:0000313" key="2">
    <source>
        <dbReference type="Proteomes" id="UP001610563"/>
    </source>
</evidence>
<evidence type="ECO:0000313" key="1">
    <source>
        <dbReference type="EMBL" id="KAL2785411.1"/>
    </source>
</evidence>
<accession>A0ABR4FQ80</accession>
<reference evidence="1 2" key="1">
    <citation type="submission" date="2024-07" db="EMBL/GenBank/DDBJ databases">
        <title>Section-level genome sequencing and comparative genomics of Aspergillus sections Usti and Cavernicolus.</title>
        <authorList>
            <consortium name="Lawrence Berkeley National Laboratory"/>
            <person name="Nybo J.L."/>
            <person name="Vesth T.C."/>
            <person name="Theobald S."/>
            <person name="Frisvad J.C."/>
            <person name="Larsen T.O."/>
            <person name="Kjaerboelling I."/>
            <person name="Rothschild-Mancinelli K."/>
            <person name="Lyhne E.K."/>
            <person name="Kogle M.E."/>
            <person name="Barry K."/>
            <person name="Clum A."/>
            <person name="Na H."/>
            <person name="Ledsgaard L."/>
            <person name="Lin J."/>
            <person name="Lipzen A."/>
            <person name="Kuo A."/>
            <person name="Riley R."/>
            <person name="Mondo S."/>
            <person name="Labutti K."/>
            <person name="Haridas S."/>
            <person name="Pangalinan J."/>
            <person name="Salamov A.A."/>
            <person name="Simmons B.A."/>
            <person name="Magnuson J.K."/>
            <person name="Chen J."/>
            <person name="Drula E."/>
            <person name="Henrissat B."/>
            <person name="Wiebenga A."/>
            <person name="Lubbers R.J."/>
            <person name="Gomes A.C."/>
            <person name="Makela M.R."/>
            <person name="Stajich J."/>
            <person name="Grigoriev I.V."/>
            <person name="Mortensen U.H."/>
            <person name="De Vries R.P."/>
            <person name="Baker S.E."/>
            <person name="Andersen M.R."/>
        </authorList>
    </citation>
    <scope>NUCLEOTIDE SEQUENCE [LARGE SCALE GENOMIC DNA]</scope>
    <source>
        <strain evidence="1 2">CBS 209.92</strain>
    </source>
</reference>
<proteinExistence type="predicted"/>
<sequence length="158" mass="17530">MMEQSMSSLSICNSSILGHRNVKVLRSDSGVSSHNGPKLIPEMPTVYQIGPHRPQPPTNVFERGDAQTNDQIDSSPSEIIHMVVSIRSGDNCFTGHEVDGFPLLTYGVGELFGVIRVEDDRFLARKMDSGPNERPGWICKDDFQDYRPLYSSVSFGPT</sequence>